<evidence type="ECO:0000313" key="2">
    <source>
        <dbReference type="Proteomes" id="UP001066276"/>
    </source>
</evidence>
<dbReference type="Proteomes" id="UP001066276">
    <property type="component" value="Chromosome 9"/>
</dbReference>
<dbReference type="EMBL" id="JANPWB010000013">
    <property type="protein sequence ID" value="KAJ1110579.1"/>
    <property type="molecule type" value="Genomic_DNA"/>
</dbReference>
<accession>A0AAV7N525</accession>
<reference evidence="1" key="1">
    <citation type="journal article" date="2022" name="bioRxiv">
        <title>Sequencing and chromosome-scale assembly of the giantPleurodeles waltlgenome.</title>
        <authorList>
            <person name="Brown T."/>
            <person name="Elewa A."/>
            <person name="Iarovenko S."/>
            <person name="Subramanian E."/>
            <person name="Araus A.J."/>
            <person name="Petzold A."/>
            <person name="Susuki M."/>
            <person name="Suzuki K.-i.T."/>
            <person name="Hayashi T."/>
            <person name="Toyoda A."/>
            <person name="Oliveira C."/>
            <person name="Osipova E."/>
            <person name="Leigh N.D."/>
            <person name="Simon A."/>
            <person name="Yun M.H."/>
        </authorList>
    </citation>
    <scope>NUCLEOTIDE SEQUENCE</scope>
    <source>
        <strain evidence="1">20211129_DDA</strain>
        <tissue evidence="1">Liver</tissue>
    </source>
</reference>
<name>A0AAV7N525_PLEWA</name>
<proteinExistence type="predicted"/>
<gene>
    <name evidence="1" type="ORF">NDU88_007929</name>
</gene>
<evidence type="ECO:0000313" key="1">
    <source>
        <dbReference type="EMBL" id="KAJ1110579.1"/>
    </source>
</evidence>
<sequence length="99" mass="11136">MRAPPRKTAAALPPAGFASRALYASSRLTKERWERRNQSSGTTKISAYATAAAGFLFLPPGAREAQEVQETLHKQKEHSAHQIRLQLQQQRMEIPNRCH</sequence>
<protein>
    <submittedName>
        <fullName evidence="1">Uncharacterized protein</fullName>
    </submittedName>
</protein>
<dbReference type="AlphaFoldDB" id="A0AAV7N525"/>
<comment type="caution">
    <text evidence="1">The sequence shown here is derived from an EMBL/GenBank/DDBJ whole genome shotgun (WGS) entry which is preliminary data.</text>
</comment>
<keyword evidence="2" id="KW-1185">Reference proteome</keyword>
<organism evidence="1 2">
    <name type="scientific">Pleurodeles waltl</name>
    <name type="common">Iberian ribbed newt</name>
    <dbReference type="NCBI Taxonomy" id="8319"/>
    <lineage>
        <taxon>Eukaryota</taxon>
        <taxon>Metazoa</taxon>
        <taxon>Chordata</taxon>
        <taxon>Craniata</taxon>
        <taxon>Vertebrata</taxon>
        <taxon>Euteleostomi</taxon>
        <taxon>Amphibia</taxon>
        <taxon>Batrachia</taxon>
        <taxon>Caudata</taxon>
        <taxon>Salamandroidea</taxon>
        <taxon>Salamandridae</taxon>
        <taxon>Pleurodelinae</taxon>
        <taxon>Pleurodeles</taxon>
    </lineage>
</organism>